<evidence type="ECO:0000256" key="3">
    <source>
        <dbReference type="SAM" id="Phobius"/>
    </source>
</evidence>
<comment type="caution">
    <text evidence="5">The sequence shown here is derived from an EMBL/GenBank/DDBJ whole genome shotgun (WGS) entry which is preliminary data.</text>
</comment>
<dbReference type="InterPro" id="IPR015854">
    <property type="entry name" value="ABC_transpr_LolD-like"/>
</dbReference>
<evidence type="ECO:0000256" key="2">
    <source>
        <dbReference type="ARBA" id="ARBA00022840"/>
    </source>
</evidence>
<dbReference type="InterPro" id="IPR003439">
    <property type="entry name" value="ABC_transporter-like_ATP-bd"/>
</dbReference>
<keyword evidence="3" id="KW-0472">Membrane</keyword>
<organism evidence="5 6">
    <name type="scientific">Peloplasma aerotolerans</name>
    <dbReference type="NCBI Taxonomy" id="3044389"/>
    <lineage>
        <taxon>Bacteria</taxon>
        <taxon>Bacillati</taxon>
        <taxon>Mycoplasmatota</taxon>
        <taxon>Mollicutes</taxon>
        <taxon>Acholeplasmatales</taxon>
        <taxon>Acholeplasmataceae</taxon>
        <taxon>Peloplasma</taxon>
    </lineage>
</organism>
<feature type="transmembrane region" description="Helical" evidence="3">
    <location>
        <begin position="784"/>
        <end position="806"/>
    </location>
</feature>
<dbReference type="GO" id="GO:0005524">
    <property type="term" value="F:ATP binding"/>
    <property type="evidence" value="ECO:0007669"/>
    <property type="project" value="UniProtKB-KW"/>
</dbReference>
<evidence type="ECO:0000259" key="4">
    <source>
        <dbReference type="PROSITE" id="PS50893"/>
    </source>
</evidence>
<dbReference type="AlphaFoldDB" id="A0AAW6U7F1"/>
<dbReference type="GO" id="GO:0022857">
    <property type="term" value="F:transmembrane transporter activity"/>
    <property type="evidence" value="ECO:0007669"/>
    <property type="project" value="TreeGrafter"/>
</dbReference>
<dbReference type="PANTHER" id="PTHR24220">
    <property type="entry name" value="IMPORT ATP-BINDING PROTEIN"/>
    <property type="match status" value="1"/>
</dbReference>
<dbReference type="GO" id="GO:0016887">
    <property type="term" value="F:ATP hydrolysis activity"/>
    <property type="evidence" value="ECO:0007669"/>
    <property type="project" value="InterPro"/>
</dbReference>
<feature type="transmembrane region" description="Helical" evidence="3">
    <location>
        <begin position="243"/>
        <end position="266"/>
    </location>
</feature>
<dbReference type="SUPFAM" id="SSF52540">
    <property type="entry name" value="P-loop containing nucleoside triphosphate hydrolases"/>
    <property type="match status" value="1"/>
</dbReference>
<dbReference type="Proteomes" id="UP001431532">
    <property type="component" value="Unassembled WGS sequence"/>
</dbReference>
<reference evidence="5" key="1">
    <citation type="submission" date="2023-05" db="EMBL/GenBank/DDBJ databases">
        <title>Mariniplasma microaerophilum sp. nov., a novel anaerobic mollicute isolated from terrestrial mud volcano, Taman Peninsula, Russia.</title>
        <authorList>
            <person name="Khomyakova M.A."/>
            <person name="Merkel A.Y."/>
            <person name="Slobodkin A.I."/>
        </authorList>
    </citation>
    <scope>NUCLEOTIDE SEQUENCE</scope>
    <source>
        <strain evidence="5">M4Ah</strain>
    </source>
</reference>
<dbReference type="InterPro" id="IPR027417">
    <property type="entry name" value="P-loop_NTPase"/>
</dbReference>
<feature type="domain" description="ABC transporter" evidence="4">
    <location>
        <begin position="2"/>
        <end position="234"/>
    </location>
</feature>
<evidence type="ECO:0000313" key="6">
    <source>
        <dbReference type="Proteomes" id="UP001431532"/>
    </source>
</evidence>
<keyword evidence="3" id="KW-0812">Transmembrane</keyword>
<evidence type="ECO:0000256" key="1">
    <source>
        <dbReference type="ARBA" id="ARBA00022741"/>
    </source>
</evidence>
<dbReference type="SMART" id="SM00382">
    <property type="entry name" value="AAA"/>
    <property type="match status" value="1"/>
</dbReference>
<dbReference type="PROSITE" id="PS50893">
    <property type="entry name" value="ABC_TRANSPORTER_2"/>
    <property type="match status" value="1"/>
</dbReference>
<dbReference type="Pfam" id="PF00005">
    <property type="entry name" value="ABC_tran"/>
    <property type="match status" value="1"/>
</dbReference>
<gene>
    <name evidence="5" type="ORF">QJ521_00345</name>
</gene>
<dbReference type="RefSeq" id="WP_282838378.1">
    <property type="nucleotide sequence ID" value="NZ_JASCXW010000001.1"/>
</dbReference>
<keyword evidence="3" id="KW-1133">Transmembrane helix</keyword>
<feature type="transmembrane region" description="Helical" evidence="3">
    <location>
        <begin position="688"/>
        <end position="708"/>
    </location>
</feature>
<dbReference type="GO" id="GO:0005886">
    <property type="term" value="C:plasma membrane"/>
    <property type="evidence" value="ECO:0007669"/>
    <property type="project" value="TreeGrafter"/>
</dbReference>
<dbReference type="EMBL" id="JASCXW010000001">
    <property type="protein sequence ID" value="MDI6451998.1"/>
    <property type="molecule type" value="Genomic_DNA"/>
</dbReference>
<proteinExistence type="predicted"/>
<name>A0AAW6U7F1_9MOLU</name>
<keyword evidence="6" id="KW-1185">Reference proteome</keyword>
<dbReference type="Gene3D" id="3.40.50.300">
    <property type="entry name" value="P-loop containing nucleotide triphosphate hydrolases"/>
    <property type="match status" value="1"/>
</dbReference>
<keyword evidence="1" id="KW-0547">Nucleotide-binding</keyword>
<keyword evidence="2 5" id="KW-0067">ATP-binding</keyword>
<protein>
    <submittedName>
        <fullName evidence="5">ATP-binding cassette domain-containing protein</fullName>
    </submittedName>
</protein>
<evidence type="ECO:0000313" key="5">
    <source>
        <dbReference type="EMBL" id="MDI6451998.1"/>
    </source>
</evidence>
<dbReference type="InterPro" id="IPR003593">
    <property type="entry name" value="AAA+_ATPase"/>
</dbReference>
<feature type="transmembrane region" description="Helical" evidence="3">
    <location>
        <begin position="741"/>
        <end position="760"/>
    </location>
</feature>
<sequence>MIELKWVTKLYPASKKERVIALHNVSLTFPQKGMVFIIGPKKSGKTSLLKILSGLDKPSFGDVFYDGTLAGFERKGEKSKHLITYVSTIFENHNVKRLQTVKQSVKQVKRDQDLVNQSLHQAKINDKAKSLGLLLTRLEGQKAGLAKAIAKDSKVIIIDDPDIDMMDSLNELSKDRLVVIATEQKELAQVYADRVIEIEFGKIISDTIIKKKKIKGSLIELTKDTENTKNIPNLSVLQLGKRIVGLMLFTLSLTLVLSFLGSFFALRDFDLNQTMAYTMEQNESYIVPLQKYQERAYTFGWPFIVRAGTHAIDDVSLNYISGIRGKTGNLLPVYPAYYFNKSIQDFFEYDFSEATFDFSKTYDAIHFTEIIVVDDYSRFHEPLLYGSLPSQSQQILIYDYMADQLLQTGLLSVQTREDMIGLVLNDRDTNLTIEISGILKSIYTQFDYIKQTNHVDYPIEKIYLAELQSIYGSSSLLSSVIAESKSYSVMETAFYTSEQYGYMIDTDIRKLNVVTSTDHLTFIGDISPDFRNPRGMLISNHQLAHLLGVDVGEITESFVNDLDLYESFEFSAGTFHYNYLQSKSQYRSISLPVYGIYESDTLDENQMHVYFPNQKPFNTNGELRRLYLSLSDDWELNEKILALFVWPEDKAVAFFYENVGFLNEDIGIYAADRLMASQTQSYINSFSLNYALISFGLLVTTLMTSYVLSRLSIRWSYQDTLLSRSNGYSDKKLSLFYTLRMSIWMILAIGLSVLMLRYLLNNLNQSGLQIYEYMYFNLAPKASYLIFATIIIIPIILLTFGLLRLIHLKKLSKLKINHL</sequence>
<accession>A0AAW6U7F1</accession>